<dbReference type="Pfam" id="PF00172">
    <property type="entry name" value="Zn_clus"/>
    <property type="match status" value="1"/>
</dbReference>
<dbReference type="CDD" id="cd00067">
    <property type="entry name" value="GAL4"/>
    <property type="match status" value="1"/>
</dbReference>
<feature type="repeat" description="ANK" evidence="2">
    <location>
        <begin position="401"/>
        <end position="433"/>
    </location>
</feature>
<dbReference type="Proteomes" id="UP000277212">
    <property type="component" value="Unassembled WGS sequence"/>
</dbReference>
<dbReference type="Pfam" id="PF12796">
    <property type="entry name" value="Ank_2"/>
    <property type="match status" value="2"/>
</dbReference>
<dbReference type="PANTHER" id="PTHR47784">
    <property type="entry name" value="STEROL UPTAKE CONTROL PROTEIN 2"/>
    <property type="match status" value="1"/>
</dbReference>
<dbReference type="OrthoDB" id="5350673at2759"/>
<evidence type="ECO:0000256" key="2">
    <source>
        <dbReference type="PROSITE-ProRule" id="PRU00023"/>
    </source>
</evidence>
<dbReference type="PANTHER" id="PTHR47784:SF5">
    <property type="entry name" value="STEROL UPTAKE CONTROL PROTEIN 2"/>
    <property type="match status" value="1"/>
</dbReference>
<evidence type="ECO:0000313" key="4">
    <source>
        <dbReference type="EMBL" id="RMJ10937.1"/>
    </source>
</evidence>
<dbReference type="SUPFAM" id="SSF57701">
    <property type="entry name" value="Zn2/Cys6 DNA-binding domain"/>
    <property type="match status" value="1"/>
</dbReference>
<dbReference type="PROSITE" id="PS50088">
    <property type="entry name" value="ANK_REPEAT"/>
    <property type="match status" value="2"/>
</dbReference>
<dbReference type="PROSITE" id="PS50297">
    <property type="entry name" value="ANK_REP_REGION"/>
    <property type="match status" value="2"/>
</dbReference>
<accession>A0A3M2S046</accession>
<feature type="domain" description="Zn(2)-C6 fungal-type" evidence="3">
    <location>
        <begin position="14"/>
        <end position="44"/>
    </location>
</feature>
<dbReference type="InterPro" id="IPR036770">
    <property type="entry name" value="Ankyrin_rpt-contain_sf"/>
</dbReference>
<dbReference type="SMART" id="SM00066">
    <property type="entry name" value="GAL4"/>
    <property type="match status" value="1"/>
</dbReference>
<organism evidence="4 5">
    <name type="scientific">Fusarium kuroshium</name>
    <dbReference type="NCBI Taxonomy" id="2010991"/>
    <lineage>
        <taxon>Eukaryota</taxon>
        <taxon>Fungi</taxon>
        <taxon>Dikarya</taxon>
        <taxon>Ascomycota</taxon>
        <taxon>Pezizomycotina</taxon>
        <taxon>Sordariomycetes</taxon>
        <taxon>Hypocreomycetidae</taxon>
        <taxon>Hypocreales</taxon>
        <taxon>Nectriaceae</taxon>
        <taxon>Fusarium</taxon>
        <taxon>Fusarium solani species complex</taxon>
    </lineage>
</organism>
<dbReference type="STRING" id="2010991.A0A3M2S046"/>
<gene>
    <name evidence="4" type="ORF">CDV36_009424</name>
</gene>
<dbReference type="InterPro" id="IPR036864">
    <property type="entry name" value="Zn2-C6_fun-type_DNA-bd_sf"/>
</dbReference>
<dbReference type="InterPro" id="IPR001138">
    <property type="entry name" value="Zn2Cys6_DnaBD"/>
</dbReference>
<keyword evidence="1" id="KW-0539">Nucleus</keyword>
<evidence type="ECO:0000259" key="3">
    <source>
        <dbReference type="PROSITE" id="PS50048"/>
    </source>
</evidence>
<dbReference type="EMBL" id="NKUJ01000185">
    <property type="protein sequence ID" value="RMJ10937.1"/>
    <property type="molecule type" value="Genomic_DNA"/>
</dbReference>
<protein>
    <recommendedName>
        <fullName evidence="3">Zn(2)-C6 fungal-type domain-containing protein</fullName>
    </recommendedName>
</protein>
<dbReference type="Gene3D" id="1.25.40.20">
    <property type="entry name" value="Ankyrin repeat-containing domain"/>
    <property type="match status" value="2"/>
</dbReference>
<dbReference type="PROSITE" id="PS50048">
    <property type="entry name" value="ZN2_CY6_FUNGAL_2"/>
    <property type="match status" value="1"/>
</dbReference>
<dbReference type="PROSITE" id="PS00463">
    <property type="entry name" value="ZN2_CY6_FUNGAL_1"/>
    <property type="match status" value="1"/>
</dbReference>
<comment type="caution">
    <text evidence="4">The sequence shown here is derived from an EMBL/GenBank/DDBJ whole genome shotgun (WGS) entry which is preliminary data.</text>
</comment>
<dbReference type="SMART" id="SM00248">
    <property type="entry name" value="ANK"/>
    <property type="match status" value="5"/>
</dbReference>
<keyword evidence="2" id="KW-0040">ANK repeat</keyword>
<dbReference type="InterPro" id="IPR053157">
    <property type="entry name" value="Sterol_Uptake_Regulator"/>
</dbReference>
<feature type="repeat" description="ANK" evidence="2">
    <location>
        <begin position="470"/>
        <end position="502"/>
    </location>
</feature>
<name>A0A3M2S046_9HYPO</name>
<sequence>MNRQRRAHAKSREGCKQCKERHVKCNEVHPQCMNCKRLDIQCSFSAPSLTTTPLNQDSLADLELLDYWHRHPIPANTSRQSEQEAVRLGFSHHYLLNSILALAALQLFDEDRSQTRWYVRAVAHREAAITRARPHFQHLEESQRPALLSFSFYTSLYTLAEPLLRPASTGCQPNFDPVKELLQAIRLGRSSTTFVQQHLAPVVSSDPFLVAKYHPLRLEAIQGLESRFPQLVWLRDLIEHQCIGRDRTVCLDAVESLFLSIAYAVDNPHNPSQNRAIWGWASNVDSAFLDMCSAQNAFAIESGSLEMVQFLCHNGADVNTTFGMFETSPLEWAFKNRQVDIARFFLRQGARLDYLCFRGWTPVMLLLQPSLFQESNPAVPMEFFQLLSGNSFTDFDVQDRFGATALHRAALWGTAEDVHALLQLGASPCLTDSDVGWTPAFEAASTNNVATLKRLAESMPSEFIHHVDFKGRTILHMAIEAGGLETMRLVLELGADPHQTIEVESEDGNAMEELTPTEFARTRGQDTYKGFLQALQLASYDISTMEDSVLE</sequence>
<dbReference type="GO" id="GO:0001228">
    <property type="term" value="F:DNA-binding transcription activator activity, RNA polymerase II-specific"/>
    <property type="evidence" value="ECO:0007669"/>
    <property type="project" value="TreeGrafter"/>
</dbReference>
<dbReference type="Gene3D" id="4.10.240.10">
    <property type="entry name" value="Zn(2)-C6 fungal-type DNA-binding domain"/>
    <property type="match status" value="1"/>
</dbReference>
<dbReference type="InterPro" id="IPR002110">
    <property type="entry name" value="Ankyrin_rpt"/>
</dbReference>
<dbReference type="SUPFAM" id="SSF48403">
    <property type="entry name" value="Ankyrin repeat"/>
    <property type="match status" value="1"/>
</dbReference>
<dbReference type="GO" id="GO:0008270">
    <property type="term" value="F:zinc ion binding"/>
    <property type="evidence" value="ECO:0007669"/>
    <property type="project" value="InterPro"/>
</dbReference>
<proteinExistence type="predicted"/>
<evidence type="ECO:0000313" key="5">
    <source>
        <dbReference type="Proteomes" id="UP000277212"/>
    </source>
</evidence>
<dbReference type="AlphaFoldDB" id="A0A3M2S046"/>
<evidence type="ECO:0000256" key="1">
    <source>
        <dbReference type="ARBA" id="ARBA00023242"/>
    </source>
</evidence>
<reference evidence="4 5" key="1">
    <citation type="submission" date="2017-06" db="EMBL/GenBank/DDBJ databases">
        <title>Comparative genomic analysis of Ambrosia Fusariam Clade fungi.</title>
        <authorList>
            <person name="Stajich J.E."/>
            <person name="Carrillo J."/>
            <person name="Kijimoto T."/>
            <person name="Eskalen A."/>
            <person name="O'Donnell K."/>
            <person name="Kasson M."/>
        </authorList>
    </citation>
    <scope>NUCLEOTIDE SEQUENCE [LARGE SCALE GENOMIC DNA]</scope>
    <source>
        <strain evidence="4">UCR3666</strain>
    </source>
</reference>
<keyword evidence="5" id="KW-1185">Reference proteome</keyword>